<comment type="caution">
    <text evidence="2">The sequence shown here is derived from an EMBL/GenBank/DDBJ whole genome shotgun (WGS) entry which is preliminary data.</text>
</comment>
<evidence type="ECO:0000313" key="1">
    <source>
        <dbReference type="EMBL" id="OAQ77659.1"/>
    </source>
</evidence>
<evidence type="ECO:0000313" key="3">
    <source>
        <dbReference type="Proteomes" id="UP000078340"/>
    </source>
</evidence>
<dbReference type="Proteomes" id="UP000078240">
    <property type="component" value="Unassembled WGS sequence"/>
</dbReference>
<name>A0A179H6W6_PURLI</name>
<evidence type="ECO:0000313" key="2">
    <source>
        <dbReference type="EMBL" id="OAQ85340.1"/>
    </source>
</evidence>
<proteinExistence type="predicted"/>
<accession>A0A179H6W6</accession>
<reference evidence="2 3" key="1">
    <citation type="submission" date="2016-02" db="EMBL/GenBank/DDBJ databases">
        <title>Biosynthesis of antibiotic leucinostatins and their inhibition on Phytophthora in bio-control Purpureocillium lilacinum.</title>
        <authorList>
            <person name="Wang G."/>
            <person name="Liu Z."/>
            <person name="Lin R."/>
            <person name="Li E."/>
            <person name="Mao Z."/>
            <person name="Ling J."/>
            <person name="Yin W."/>
            <person name="Xie B."/>
        </authorList>
    </citation>
    <scope>NUCLEOTIDE SEQUENCE [LARGE SCALE GENOMIC DNA]</scope>
    <source>
        <strain evidence="1">PLBJ-1</strain>
        <strain evidence="2">PLFJ-1</strain>
    </source>
</reference>
<protein>
    <submittedName>
        <fullName evidence="2">Uncharacterized protein</fullName>
    </submittedName>
</protein>
<dbReference type="Proteomes" id="UP000078340">
    <property type="component" value="Unassembled WGS sequence"/>
</dbReference>
<sequence length="70" mass="7169">MTPSAIEQSGGGGGTEVHACMARHGMVWGLESSLQPNMVNHSGAIGPKRQSGGRCRCLCSASVGFLPANQ</sequence>
<dbReference type="AlphaFoldDB" id="A0A179H6W6"/>
<organism evidence="2 3">
    <name type="scientific">Purpureocillium lilacinum</name>
    <name type="common">Paecilomyces lilacinus</name>
    <dbReference type="NCBI Taxonomy" id="33203"/>
    <lineage>
        <taxon>Eukaryota</taxon>
        <taxon>Fungi</taxon>
        <taxon>Dikarya</taxon>
        <taxon>Ascomycota</taxon>
        <taxon>Pezizomycotina</taxon>
        <taxon>Sordariomycetes</taxon>
        <taxon>Hypocreomycetidae</taxon>
        <taxon>Hypocreales</taxon>
        <taxon>Ophiocordycipitaceae</taxon>
        <taxon>Purpureocillium</taxon>
    </lineage>
</organism>
<dbReference type="EMBL" id="LSBH01000006">
    <property type="protein sequence ID" value="OAQ77659.1"/>
    <property type="molecule type" value="Genomic_DNA"/>
</dbReference>
<dbReference type="EMBL" id="LSBI01000007">
    <property type="protein sequence ID" value="OAQ85340.1"/>
    <property type="molecule type" value="Genomic_DNA"/>
</dbReference>
<gene>
    <name evidence="1" type="ORF">VFPBJ_08131</name>
    <name evidence="2" type="ORF">VFPFJ_07729</name>
</gene>